<dbReference type="OrthoDB" id="2126698at2759"/>
<dbReference type="AlphaFoldDB" id="A0A835PJW5"/>
<keyword evidence="4" id="KW-0808">Transferase</keyword>
<dbReference type="InterPro" id="IPR008271">
    <property type="entry name" value="Ser/Thr_kinase_AS"/>
</dbReference>
<dbReference type="InterPro" id="IPR011009">
    <property type="entry name" value="Kinase-like_dom_sf"/>
</dbReference>
<keyword evidence="3 16" id="KW-0723">Serine/threonine-protein kinase</keyword>
<feature type="domain" description="Protein kinase" evidence="19">
    <location>
        <begin position="323"/>
        <end position="484"/>
    </location>
</feature>
<accession>A0A835PJW5</accession>
<evidence type="ECO:0000256" key="12">
    <source>
        <dbReference type="ARBA" id="ARBA00023180"/>
    </source>
</evidence>
<evidence type="ECO:0000256" key="2">
    <source>
        <dbReference type="ARBA" id="ARBA00012513"/>
    </source>
</evidence>
<evidence type="ECO:0000256" key="5">
    <source>
        <dbReference type="ARBA" id="ARBA00022692"/>
    </source>
</evidence>
<dbReference type="GO" id="GO:0004674">
    <property type="term" value="F:protein serine/threonine kinase activity"/>
    <property type="evidence" value="ECO:0007669"/>
    <property type="project" value="UniProtKB-KW"/>
</dbReference>
<evidence type="ECO:0000256" key="6">
    <source>
        <dbReference type="ARBA" id="ARBA00022729"/>
    </source>
</evidence>
<name>A0A835PJW5_VANPL</name>
<reference evidence="20 21" key="1">
    <citation type="journal article" date="2020" name="Nat. Food">
        <title>A phased Vanilla planifolia genome enables genetic improvement of flavour and production.</title>
        <authorList>
            <person name="Hasing T."/>
            <person name="Tang H."/>
            <person name="Brym M."/>
            <person name="Khazi F."/>
            <person name="Huang T."/>
            <person name="Chambers A.H."/>
        </authorList>
    </citation>
    <scope>NUCLEOTIDE SEQUENCE [LARGE SCALE GENOMIC DNA]</scope>
    <source>
        <tissue evidence="20">Leaf</tissue>
    </source>
</reference>
<evidence type="ECO:0000313" key="21">
    <source>
        <dbReference type="Proteomes" id="UP000636800"/>
    </source>
</evidence>
<keyword evidence="21" id="KW-1185">Reference proteome</keyword>
<dbReference type="GO" id="GO:0005524">
    <property type="term" value="F:ATP binding"/>
    <property type="evidence" value="ECO:0007669"/>
    <property type="project" value="UniProtKB-UniRule"/>
</dbReference>
<evidence type="ECO:0000256" key="3">
    <source>
        <dbReference type="ARBA" id="ARBA00022527"/>
    </source>
</evidence>
<keyword evidence="11 17" id="KW-0472">Membrane</keyword>
<evidence type="ECO:0000313" key="20">
    <source>
        <dbReference type="EMBL" id="KAG0452718.1"/>
    </source>
</evidence>
<proteinExistence type="inferred from homology"/>
<keyword evidence="5 17" id="KW-0812">Transmembrane</keyword>
<dbReference type="SMART" id="SM00220">
    <property type="entry name" value="S_TKc"/>
    <property type="match status" value="1"/>
</dbReference>
<keyword evidence="7 15" id="KW-0547">Nucleotide-binding</keyword>
<keyword evidence="10 17" id="KW-1133">Transmembrane helix</keyword>
<comment type="catalytic activity">
    <reaction evidence="13">
        <text>L-threonyl-[protein] + ATP = O-phospho-L-threonyl-[protein] + ADP + H(+)</text>
        <dbReference type="Rhea" id="RHEA:46608"/>
        <dbReference type="Rhea" id="RHEA-COMP:11060"/>
        <dbReference type="Rhea" id="RHEA-COMP:11605"/>
        <dbReference type="ChEBI" id="CHEBI:15378"/>
        <dbReference type="ChEBI" id="CHEBI:30013"/>
        <dbReference type="ChEBI" id="CHEBI:30616"/>
        <dbReference type="ChEBI" id="CHEBI:61977"/>
        <dbReference type="ChEBI" id="CHEBI:456216"/>
        <dbReference type="EC" id="2.7.11.1"/>
    </reaction>
</comment>
<sequence>MILFLLFLNVITSARGRSDQQICSNSTCGGLKIRYPFRLKGDPPNCGDHNYELTCSSNKTFLLFQSSEYFVKQIFYYLRVIQVVDAGLLRNSCSLPLKSFSPNSILGSEYYRLIYGSFFCLVNCSRKIKHFDYQLVPCLSKNDSYVYASFGYFVSNLAPSCSFLYMLPTSTYSNQLDLFQTYREGFLLQWPVDGLSAFQIIKHCLRDSAWTFDYYFRRNNTFSLIPAIFFAETSIPVCLIEFYVNRLFGLTIAVIIVIEIVLNITVLAVLGRFVFAPLILCIFLAHKFWRNWASTDAVEKFLQAHQSLTPTRYAYSEIIAITRHFKEQLGKGGFGSVYKGEVAIGNFVAVKMLGSNPKCNGDEFISEVSTIGRIRHVNVVRLVGYCSERSKRAVIYEYMQNGSLDKHIFSSDGTPKHCFTWEKLKEIAIGVARGIHYLHHGCDMTILHFDIKPQNILLDENFTPKVSDFGLAKLLPKGTQRSFS</sequence>
<evidence type="ECO:0000256" key="11">
    <source>
        <dbReference type="ARBA" id="ARBA00023136"/>
    </source>
</evidence>
<comment type="catalytic activity">
    <reaction evidence="14">
        <text>L-seryl-[protein] + ATP = O-phospho-L-seryl-[protein] + ADP + H(+)</text>
        <dbReference type="Rhea" id="RHEA:17989"/>
        <dbReference type="Rhea" id="RHEA-COMP:9863"/>
        <dbReference type="Rhea" id="RHEA-COMP:11604"/>
        <dbReference type="ChEBI" id="CHEBI:15378"/>
        <dbReference type="ChEBI" id="CHEBI:29999"/>
        <dbReference type="ChEBI" id="CHEBI:30616"/>
        <dbReference type="ChEBI" id="CHEBI:83421"/>
        <dbReference type="ChEBI" id="CHEBI:456216"/>
        <dbReference type="EC" id="2.7.11.1"/>
    </reaction>
</comment>
<dbReference type="InterPro" id="IPR045874">
    <property type="entry name" value="LRK10/LRL21-25-like"/>
</dbReference>
<dbReference type="PANTHER" id="PTHR27009">
    <property type="entry name" value="RUST RESISTANCE KINASE LR10-RELATED"/>
    <property type="match status" value="1"/>
</dbReference>
<keyword evidence="8" id="KW-0418">Kinase</keyword>
<dbReference type="Gene3D" id="1.10.510.10">
    <property type="entry name" value="Transferase(Phosphotransferase) domain 1"/>
    <property type="match status" value="1"/>
</dbReference>
<evidence type="ECO:0000256" key="8">
    <source>
        <dbReference type="ARBA" id="ARBA00022777"/>
    </source>
</evidence>
<dbReference type="Gene3D" id="3.30.200.20">
    <property type="entry name" value="Phosphorylase Kinase, domain 1"/>
    <property type="match status" value="1"/>
</dbReference>
<dbReference type="GO" id="GO:0030247">
    <property type="term" value="F:polysaccharide binding"/>
    <property type="evidence" value="ECO:0007669"/>
    <property type="project" value="InterPro"/>
</dbReference>
<dbReference type="InterPro" id="IPR000719">
    <property type="entry name" value="Prot_kinase_dom"/>
</dbReference>
<feature type="transmembrane region" description="Helical" evidence="17">
    <location>
        <begin position="250"/>
        <end position="283"/>
    </location>
</feature>
<dbReference type="EC" id="2.7.11.1" evidence="2"/>
<comment type="subcellular location">
    <subcellularLocation>
        <location evidence="1">Membrane</location>
        <topology evidence="1">Single-pass type I membrane protein</topology>
    </subcellularLocation>
</comment>
<evidence type="ECO:0000256" key="18">
    <source>
        <dbReference type="SAM" id="SignalP"/>
    </source>
</evidence>
<feature type="transmembrane region" description="Helical" evidence="17">
    <location>
        <begin position="224"/>
        <end position="244"/>
    </location>
</feature>
<dbReference type="Proteomes" id="UP000636800">
    <property type="component" value="Unassembled WGS sequence"/>
</dbReference>
<dbReference type="FunFam" id="3.30.200.20:FF:000178">
    <property type="entry name" value="serine/threonine-protein kinase PBS1-like"/>
    <property type="match status" value="1"/>
</dbReference>
<feature type="signal peptide" evidence="18">
    <location>
        <begin position="1"/>
        <end position="16"/>
    </location>
</feature>
<keyword evidence="6 18" id="KW-0732">Signal</keyword>
<dbReference type="Pfam" id="PF00069">
    <property type="entry name" value="Pkinase"/>
    <property type="match status" value="1"/>
</dbReference>
<dbReference type="Pfam" id="PF13947">
    <property type="entry name" value="GUB_WAK_bind"/>
    <property type="match status" value="1"/>
</dbReference>
<evidence type="ECO:0000256" key="4">
    <source>
        <dbReference type="ARBA" id="ARBA00022679"/>
    </source>
</evidence>
<dbReference type="EMBL" id="JADCNL010000014">
    <property type="protein sequence ID" value="KAG0452718.1"/>
    <property type="molecule type" value="Genomic_DNA"/>
</dbReference>
<keyword evidence="9 15" id="KW-0067">ATP-binding</keyword>
<dbReference type="PROSITE" id="PS50011">
    <property type="entry name" value="PROTEIN_KINASE_DOM"/>
    <property type="match status" value="1"/>
</dbReference>
<dbReference type="InterPro" id="IPR025287">
    <property type="entry name" value="WAK_GUB"/>
</dbReference>
<evidence type="ECO:0000256" key="17">
    <source>
        <dbReference type="SAM" id="Phobius"/>
    </source>
</evidence>
<evidence type="ECO:0000256" key="16">
    <source>
        <dbReference type="RuleBase" id="RU000304"/>
    </source>
</evidence>
<protein>
    <recommendedName>
        <fullName evidence="2">non-specific serine/threonine protein kinase</fullName>
        <ecNumber evidence="2">2.7.11.1</ecNumber>
    </recommendedName>
</protein>
<dbReference type="PROSITE" id="PS00108">
    <property type="entry name" value="PROTEIN_KINASE_ST"/>
    <property type="match status" value="1"/>
</dbReference>
<evidence type="ECO:0000256" key="1">
    <source>
        <dbReference type="ARBA" id="ARBA00004479"/>
    </source>
</evidence>
<dbReference type="SUPFAM" id="SSF56112">
    <property type="entry name" value="Protein kinase-like (PK-like)"/>
    <property type="match status" value="1"/>
</dbReference>
<evidence type="ECO:0000256" key="14">
    <source>
        <dbReference type="ARBA" id="ARBA00048679"/>
    </source>
</evidence>
<comment type="caution">
    <text evidence="20">The sequence shown here is derived from an EMBL/GenBank/DDBJ whole genome shotgun (WGS) entry which is preliminary data.</text>
</comment>
<evidence type="ECO:0000256" key="13">
    <source>
        <dbReference type="ARBA" id="ARBA00047899"/>
    </source>
</evidence>
<dbReference type="GO" id="GO:0016020">
    <property type="term" value="C:membrane"/>
    <property type="evidence" value="ECO:0007669"/>
    <property type="project" value="UniProtKB-SubCell"/>
</dbReference>
<gene>
    <name evidence="20" type="ORF">HPP92_025382</name>
</gene>
<dbReference type="PROSITE" id="PS00107">
    <property type="entry name" value="PROTEIN_KINASE_ATP"/>
    <property type="match status" value="1"/>
</dbReference>
<dbReference type="FunFam" id="1.10.510.10:FF:001023">
    <property type="entry name" value="Os07g0541700 protein"/>
    <property type="match status" value="1"/>
</dbReference>
<comment type="similarity">
    <text evidence="16">Belongs to the protein kinase superfamily.</text>
</comment>
<evidence type="ECO:0000259" key="19">
    <source>
        <dbReference type="PROSITE" id="PS50011"/>
    </source>
</evidence>
<feature type="binding site" evidence="15">
    <location>
        <position position="351"/>
    </location>
    <ligand>
        <name>ATP</name>
        <dbReference type="ChEBI" id="CHEBI:30616"/>
    </ligand>
</feature>
<dbReference type="InterPro" id="IPR017441">
    <property type="entry name" value="Protein_kinase_ATP_BS"/>
</dbReference>
<keyword evidence="12" id="KW-0325">Glycoprotein</keyword>
<feature type="chain" id="PRO_5032804179" description="non-specific serine/threonine protein kinase" evidence="18">
    <location>
        <begin position="17"/>
        <end position="484"/>
    </location>
</feature>
<evidence type="ECO:0000256" key="10">
    <source>
        <dbReference type="ARBA" id="ARBA00022989"/>
    </source>
</evidence>
<evidence type="ECO:0000256" key="7">
    <source>
        <dbReference type="ARBA" id="ARBA00022741"/>
    </source>
</evidence>
<evidence type="ECO:0000256" key="9">
    <source>
        <dbReference type="ARBA" id="ARBA00022840"/>
    </source>
</evidence>
<organism evidence="20 21">
    <name type="scientific">Vanilla planifolia</name>
    <name type="common">Vanilla</name>
    <dbReference type="NCBI Taxonomy" id="51239"/>
    <lineage>
        <taxon>Eukaryota</taxon>
        <taxon>Viridiplantae</taxon>
        <taxon>Streptophyta</taxon>
        <taxon>Embryophyta</taxon>
        <taxon>Tracheophyta</taxon>
        <taxon>Spermatophyta</taxon>
        <taxon>Magnoliopsida</taxon>
        <taxon>Liliopsida</taxon>
        <taxon>Asparagales</taxon>
        <taxon>Orchidaceae</taxon>
        <taxon>Vanilloideae</taxon>
        <taxon>Vanilleae</taxon>
        <taxon>Vanilla</taxon>
    </lineage>
</organism>
<evidence type="ECO:0000256" key="15">
    <source>
        <dbReference type="PROSITE-ProRule" id="PRU10141"/>
    </source>
</evidence>